<sequence length="390" mass="45220">MDFVILSNQQFDFPLKTNKWQVATRLAKLNHRVIFVDPPIRLRKALKSVVLRKQKLRDLLIGCKKVSENLYVFIPVTLTPTEKPNLFSFNFSRLTKLIKKLNFQNFVLWVYHQVMTDYVSSLKYKTLVYDCVDEYSKFPNFVERGLSEYVSNAEEFVARKSNIVFATTENLVKKMKKFNNNVCFTPNVGDYERFKDVGTGRFKVPAELKKLKRPIIGFSGAIDAYKLNLNLVLRCAKTYPMYSFVLVGPKGVSESKTPAVLKELKSFENVHFLGERPYAEMPLYFEGFDEYIIPYNLNEYTVWGCFPVKFHDALSAGLPTVVTALPSYKPFKDVCYIAENEEDFVRLIEKVLKEDSDDKTSQRKKVARKNSWDEKVLRMLNLIVDVSGKN</sequence>
<keyword evidence="1" id="KW-0808">Transferase</keyword>
<dbReference type="AlphaFoldDB" id="A0A2H0WJ74"/>
<accession>A0A2H0WJ74</accession>
<dbReference type="InterPro" id="IPR001296">
    <property type="entry name" value="Glyco_trans_1"/>
</dbReference>
<evidence type="ECO:0000313" key="4">
    <source>
        <dbReference type="Proteomes" id="UP000230787"/>
    </source>
</evidence>
<dbReference type="PANTHER" id="PTHR46401">
    <property type="entry name" value="GLYCOSYLTRANSFERASE WBBK-RELATED"/>
    <property type="match status" value="1"/>
</dbReference>
<comment type="caution">
    <text evidence="3">The sequence shown here is derived from an EMBL/GenBank/DDBJ whole genome shotgun (WGS) entry which is preliminary data.</text>
</comment>
<organism evidence="3 4">
    <name type="scientific">candidate division WWE3 bacterium CG09_land_8_20_14_0_10_39_24</name>
    <dbReference type="NCBI Taxonomy" id="1975088"/>
    <lineage>
        <taxon>Bacteria</taxon>
        <taxon>Katanobacteria</taxon>
    </lineage>
</organism>
<dbReference type="SUPFAM" id="SSF53756">
    <property type="entry name" value="UDP-Glycosyltransferase/glycogen phosphorylase"/>
    <property type="match status" value="1"/>
</dbReference>
<dbReference type="GO" id="GO:0009103">
    <property type="term" value="P:lipopolysaccharide biosynthetic process"/>
    <property type="evidence" value="ECO:0007669"/>
    <property type="project" value="TreeGrafter"/>
</dbReference>
<evidence type="ECO:0000256" key="1">
    <source>
        <dbReference type="ARBA" id="ARBA00022679"/>
    </source>
</evidence>
<dbReference type="EMBL" id="PEZN01000039">
    <property type="protein sequence ID" value="PIS12691.1"/>
    <property type="molecule type" value="Genomic_DNA"/>
</dbReference>
<gene>
    <name evidence="3" type="ORF">COT69_02690</name>
</gene>
<evidence type="ECO:0000259" key="2">
    <source>
        <dbReference type="Pfam" id="PF00534"/>
    </source>
</evidence>
<reference evidence="4" key="1">
    <citation type="submission" date="2017-09" db="EMBL/GenBank/DDBJ databases">
        <title>Depth-based differentiation of microbial function through sediment-hosted aquifers and enrichment of novel symbionts in the deep terrestrial subsurface.</title>
        <authorList>
            <person name="Probst A.J."/>
            <person name="Ladd B."/>
            <person name="Jarett J.K."/>
            <person name="Geller-Mcgrath D.E."/>
            <person name="Sieber C.M.K."/>
            <person name="Emerson J.B."/>
            <person name="Anantharaman K."/>
            <person name="Thomas B.C."/>
            <person name="Malmstrom R."/>
            <person name="Stieglmeier M."/>
            <person name="Klingl A."/>
            <person name="Woyke T."/>
            <person name="Ryan C.M."/>
            <person name="Banfield J.F."/>
        </authorList>
    </citation>
    <scope>NUCLEOTIDE SEQUENCE [LARGE SCALE GENOMIC DNA]</scope>
</reference>
<dbReference type="Pfam" id="PF00534">
    <property type="entry name" value="Glycos_transf_1"/>
    <property type="match status" value="1"/>
</dbReference>
<protein>
    <recommendedName>
        <fullName evidence="2">Glycosyl transferase family 1 domain-containing protein</fullName>
    </recommendedName>
</protein>
<name>A0A2H0WJ74_UNCKA</name>
<feature type="domain" description="Glycosyl transferase family 1" evidence="2">
    <location>
        <begin position="206"/>
        <end position="363"/>
    </location>
</feature>
<dbReference type="Gene3D" id="3.40.50.2000">
    <property type="entry name" value="Glycogen Phosphorylase B"/>
    <property type="match status" value="1"/>
</dbReference>
<evidence type="ECO:0000313" key="3">
    <source>
        <dbReference type="EMBL" id="PIS12691.1"/>
    </source>
</evidence>
<dbReference type="GO" id="GO:0016757">
    <property type="term" value="F:glycosyltransferase activity"/>
    <property type="evidence" value="ECO:0007669"/>
    <property type="project" value="InterPro"/>
</dbReference>
<proteinExistence type="predicted"/>
<dbReference type="PANTHER" id="PTHR46401:SF2">
    <property type="entry name" value="GLYCOSYLTRANSFERASE WBBK-RELATED"/>
    <property type="match status" value="1"/>
</dbReference>
<dbReference type="Proteomes" id="UP000230787">
    <property type="component" value="Unassembled WGS sequence"/>
</dbReference>